<feature type="domain" description="SnoaL-like" evidence="1">
    <location>
        <begin position="8"/>
        <end position="115"/>
    </location>
</feature>
<dbReference type="InterPro" id="IPR037401">
    <property type="entry name" value="SnoaL-like"/>
</dbReference>
<dbReference type="RefSeq" id="WP_099366481.1">
    <property type="nucleotide sequence ID" value="NZ_JAYLLN010000039.1"/>
</dbReference>
<proteinExistence type="predicted"/>
<reference evidence="2 3" key="1">
    <citation type="submission" date="2024-01" db="EMBL/GenBank/DDBJ databases">
        <title>Sphingobacterium tenebrionis sp. nov., a novel endophyte isolated from tenebrio molitor intestines.</title>
        <authorList>
            <person name="Zhang C."/>
        </authorList>
    </citation>
    <scope>NUCLEOTIDE SEQUENCE [LARGE SCALE GENOMIC DNA]</scope>
    <source>
        <strain evidence="2 3">PU5-4</strain>
    </source>
</reference>
<dbReference type="Gene3D" id="3.10.450.50">
    <property type="match status" value="1"/>
</dbReference>
<protein>
    <submittedName>
        <fullName evidence="2">Nuclear transport factor 2 family protein</fullName>
    </submittedName>
</protein>
<sequence>MNLREEIVRNYIQAYNNFDVEGMVQHFSEDVVFENIQNGVTTDSLEGIEAFKEQAESAKSFFEDREQVISELHESSNLIEVRILYTASLAMDISDTMKQGDKIELAGKSYFYFNDQNQVVKLQDLS</sequence>
<accession>A0ABU8I980</accession>
<name>A0ABU8I980_9SPHI</name>
<comment type="caution">
    <text evidence="2">The sequence shown here is derived from an EMBL/GenBank/DDBJ whole genome shotgun (WGS) entry which is preliminary data.</text>
</comment>
<dbReference type="SUPFAM" id="SSF54427">
    <property type="entry name" value="NTF2-like"/>
    <property type="match status" value="1"/>
</dbReference>
<gene>
    <name evidence="2" type="ORF">VJ786_13850</name>
</gene>
<dbReference type="EMBL" id="JAYLLN010000039">
    <property type="protein sequence ID" value="MEI5985984.1"/>
    <property type="molecule type" value="Genomic_DNA"/>
</dbReference>
<evidence type="ECO:0000313" key="2">
    <source>
        <dbReference type="EMBL" id="MEI5985984.1"/>
    </source>
</evidence>
<evidence type="ECO:0000259" key="1">
    <source>
        <dbReference type="Pfam" id="PF12680"/>
    </source>
</evidence>
<keyword evidence="3" id="KW-1185">Reference proteome</keyword>
<dbReference type="InterPro" id="IPR032710">
    <property type="entry name" value="NTF2-like_dom_sf"/>
</dbReference>
<evidence type="ECO:0000313" key="3">
    <source>
        <dbReference type="Proteomes" id="UP001363035"/>
    </source>
</evidence>
<organism evidence="2 3">
    <name type="scientific">Sphingobacterium tenebrionis</name>
    <dbReference type="NCBI Taxonomy" id="3111775"/>
    <lineage>
        <taxon>Bacteria</taxon>
        <taxon>Pseudomonadati</taxon>
        <taxon>Bacteroidota</taxon>
        <taxon>Sphingobacteriia</taxon>
        <taxon>Sphingobacteriales</taxon>
        <taxon>Sphingobacteriaceae</taxon>
        <taxon>Sphingobacterium</taxon>
    </lineage>
</organism>
<dbReference type="Pfam" id="PF12680">
    <property type="entry name" value="SnoaL_2"/>
    <property type="match status" value="1"/>
</dbReference>
<dbReference type="Proteomes" id="UP001363035">
    <property type="component" value="Unassembled WGS sequence"/>
</dbReference>